<protein>
    <submittedName>
        <fullName evidence="2">Uncharacterized protein</fullName>
    </submittedName>
</protein>
<evidence type="ECO:0000313" key="3">
    <source>
        <dbReference type="Proteomes" id="UP000054815"/>
    </source>
</evidence>
<dbReference type="Proteomes" id="UP000054815">
    <property type="component" value="Unassembled WGS sequence"/>
</dbReference>
<feature type="region of interest" description="Disordered" evidence="1">
    <location>
        <begin position="1"/>
        <end position="21"/>
    </location>
</feature>
<organism evidence="2 3">
    <name type="scientific">Trichinella pseudospiralis</name>
    <name type="common">Parasitic roundworm</name>
    <dbReference type="NCBI Taxonomy" id="6337"/>
    <lineage>
        <taxon>Eukaryota</taxon>
        <taxon>Metazoa</taxon>
        <taxon>Ecdysozoa</taxon>
        <taxon>Nematoda</taxon>
        <taxon>Enoplea</taxon>
        <taxon>Dorylaimia</taxon>
        <taxon>Trichinellida</taxon>
        <taxon>Trichinellidae</taxon>
        <taxon>Trichinella</taxon>
    </lineage>
</organism>
<reference evidence="2 3" key="1">
    <citation type="submission" date="2015-01" db="EMBL/GenBank/DDBJ databases">
        <title>Evolution of Trichinella species and genotypes.</title>
        <authorList>
            <person name="Korhonen P.K."/>
            <person name="Edoardo P."/>
            <person name="Giuseppe L.R."/>
            <person name="Gasser R.B."/>
        </authorList>
    </citation>
    <scope>NUCLEOTIDE SEQUENCE [LARGE SCALE GENOMIC DNA]</scope>
    <source>
        <strain evidence="2">ISS141</strain>
    </source>
</reference>
<proteinExistence type="predicted"/>
<gene>
    <name evidence="2" type="ORF">T4E_5421</name>
</gene>
<evidence type="ECO:0000313" key="2">
    <source>
        <dbReference type="EMBL" id="KRX93001.1"/>
    </source>
</evidence>
<accession>A0A0V0XZC8</accession>
<comment type="caution">
    <text evidence="2">The sequence shown here is derived from an EMBL/GenBank/DDBJ whole genome shotgun (WGS) entry which is preliminary data.</text>
</comment>
<sequence>MDRPSDQSRRPPPLATHSQTLVAHFSNPIGSTSKWLKRQLVIFVTRLTISLFDQLSNQKCNLKNFSSQLKN</sequence>
<dbReference type="EMBL" id="JYDU01000097">
    <property type="protein sequence ID" value="KRX93001.1"/>
    <property type="molecule type" value="Genomic_DNA"/>
</dbReference>
<name>A0A0V0XZC8_TRIPS</name>
<evidence type="ECO:0000256" key="1">
    <source>
        <dbReference type="SAM" id="MobiDB-lite"/>
    </source>
</evidence>
<dbReference type="AlphaFoldDB" id="A0A0V0XZC8"/>